<dbReference type="Pfam" id="PF14088">
    <property type="entry name" value="DUF4268"/>
    <property type="match status" value="1"/>
</dbReference>
<dbReference type="InterPro" id="IPR025364">
    <property type="entry name" value="DUF4268"/>
</dbReference>
<protein>
    <submittedName>
        <fullName evidence="2">DUF4268 domain-containing protein</fullName>
    </submittedName>
</protein>
<dbReference type="Proteomes" id="UP001162741">
    <property type="component" value="Chromosome"/>
</dbReference>
<evidence type="ECO:0000259" key="1">
    <source>
        <dbReference type="Pfam" id="PF14088"/>
    </source>
</evidence>
<dbReference type="RefSeq" id="WP_264283078.1">
    <property type="nucleotide sequence ID" value="NZ_CP107006.1"/>
</dbReference>
<keyword evidence="3" id="KW-1185">Reference proteome</keyword>
<sequence>MYTRQEASQLRQAFWTTFGKYMSPILSADGAKINWINYKTGIKHIRFTMEADTKQATIAIVIDHPDAATRKRYYQQLVQLQGFLHETLGEQWNWQEEVSNEYGQLQSIISKELKPANIFDQQQWPVVISFFKPRIMALDECWSMAKEGFER</sequence>
<name>A0ABY6J6V2_9BACT</name>
<organism evidence="2 3">
    <name type="scientific">Chitinophaga horti</name>
    <dbReference type="NCBI Taxonomy" id="2920382"/>
    <lineage>
        <taxon>Bacteria</taxon>
        <taxon>Pseudomonadati</taxon>
        <taxon>Bacteroidota</taxon>
        <taxon>Chitinophagia</taxon>
        <taxon>Chitinophagales</taxon>
        <taxon>Chitinophagaceae</taxon>
        <taxon>Chitinophaga</taxon>
    </lineage>
</organism>
<feature type="domain" description="DUF4268" evidence="1">
    <location>
        <begin position="10"/>
        <end position="143"/>
    </location>
</feature>
<proteinExistence type="predicted"/>
<reference evidence="2" key="1">
    <citation type="submission" date="2022-10" db="EMBL/GenBank/DDBJ databases">
        <title>Chitinophaga sp. nov., isolated from soil.</title>
        <authorList>
            <person name="Jeon C.O."/>
        </authorList>
    </citation>
    <scope>NUCLEOTIDE SEQUENCE</scope>
    <source>
        <strain evidence="2">R8</strain>
    </source>
</reference>
<accession>A0ABY6J6V2</accession>
<gene>
    <name evidence="2" type="ORF">MKQ68_09455</name>
</gene>
<dbReference type="EMBL" id="CP107006">
    <property type="protein sequence ID" value="UYQ95322.1"/>
    <property type="molecule type" value="Genomic_DNA"/>
</dbReference>
<evidence type="ECO:0000313" key="2">
    <source>
        <dbReference type="EMBL" id="UYQ95322.1"/>
    </source>
</evidence>
<evidence type="ECO:0000313" key="3">
    <source>
        <dbReference type="Proteomes" id="UP001162741"/>
    </source>
</evidence>